<keyword evidence="9" id="KW-1185">Reference proteome</keyword>
<evidence type="ECO:0000256" key="4">
    <source>
        <dbReference type="ARBA" id="ARBA00023136"/>
    </source>
</evidence>
<feature type="transmembrane region" description="Helical" evidence="6">
    <location>
        <begin position="12"/>
        <end position="31"/>
    </location>
</feature>
<evidence type="ECO:0000313" key="8">
    <source>
        <dbReference type="EMBL" id="NWS42711.1"/>
    </source>
</evidence>
<protein>
    <submittedName>
        <fullName evidence="8">CKLF factor</fullName>
    </submittedName>
</protein>
<evidence type="ECO:0000259" key="7">
    <source>
        <dbReference type="PROSITE" id="PS51225"/>
    </source>
</evidence>
<feature type="transmembrane region" description="Helical" evidence="6">
    <location>
        <begin position="37"/>
        <end position="57"/>
    </location>
</feature>
<feature type="domain" description="MARVEL" evidence="7">
    <location>
        <begin position="5"/>
        <end position="125"/>
    </location>
</feature>
<evidence type="ECO:0000256" key="2">
    <source>
        <dbReference type="ARBA" id="ARBA00022692"/>
    </source>
</evidence>
<feature type="non-terminal residue" evidence="8">
    <location>
        <position position="136"/>
    </location>
</feature>
<dbReference type="AlphaFoldDB" id="A0A7K5FCV9"/>
<evidence type="ECO:0000256" key="1">
    <source>
        <dbReference type="ARBA" id="ARBA00004141"/>
    </source>
</evidence>
<keyword evidence="3 6" id="KW-1133">Transmembrane helix</keyword>
<dbReference type="EMBL" id="VYZH01001296">
    <property type="protein sequence ID" value="NWS42711.1"/>
    <property type="molecule type" value="Genomic_DNA"/>
</dbReference>
<dbReference type="PANTHER" id="PTHR22776:SF45">
    <property type="entry name" value="CHEMOKINE-LIKE FACTOR"/>
    <property type="match status" value="1"/>
</dbReference>
<dbReference type="OrthoDB" id="5976667at2759"/>
<feature type="transmembrane region" description="Helical" evidence="6">
    <location>
        <begin position="99"/>
        <end position="121"/>
    </location>
</feature>
<dbReference type="PROSITE" id="PS51225">
    <property type="entry name" value="MARVEL"/>
    <property type="match status" value="1"/>
</dbReference>
<dbReference type="GO" id="GO:0016020">
    <property type="term" value="C:membrane"/>
    <property type="evidence" value="ECO:0007669"/>
    <property type="project" value="UniProtKB-SubCell"/>
</dbReference>
<dbReference type="InterPro" id="IPR050578">
    <property type="entry name" value="MARVEL-CKLF_proteins"/>
</dbReference>
<proteinExistence type="predicted"/>
<evidence type="ECO:0000256" key="3">
    <source>
        <dbReference type="ARBA" id="ARBA00022989"/>
    </source>
</evidence>
<feature type="transmembrane region" description="Helical" evidence="6">
    <location>
        <begin position="69"/>
        <end position="93"/>
    </location>
</feature>
<keyword evidence="4 5" id="KW-0472">Membrane</keyword>
<dbReference type="InterPro" id="IPR008253">
    <property type="entry name" value="Marvel"/>
</dbReference>
<comment type="caution">
    <text evidence="8">The sequence shown here is derived from an EMBL/GenBank/DDBJ whole genome shotgun (WGS) entry which is preliminary data.</text>
</comment>
<reference evidence="8 9" key="1">
    <citation type="submission" date="2019-09" db="EMBL/GenBank/DDBJ databases">
        <title>Bird 10,000 Genomes (B10K) Project - Family phase.</title>
        <authorList>
            <person name="Zhang G."/>
        </authorList>
    </citation>
    <scope>NUCLEOTIDE SEQUENCE [LARGE SCALE GENOMIC DNA]</scope>
    <source>
        <strain evidence="8">B10K-DU-017-47</strain>
    </source>
</reference>
<gene>
    <name evidence="8" type="primary">Cklf</name>
    <name evidence="8" type="ORF">PROATE_R00377</name>
</gene>
<sequence>VDSSFPRSLRGSIKIARMLLAWGMLFCFVGSRSRGMYTALAGMEVVITTLFFLLYLLKLDKKMTWLLWPLADIFNSVIAALFLLVVCLFAVVIKTNKATLAGGVFGFILLILCVVDAVVFWKISFGGRRQRNAPAK</sequence>
<feature type="non-terminal residue" evidence="8">
    <location>
        <position position="1"/>
    </location>
</feature>
<accession>A0A7K5FCV9</accession>
<evidence type="ECO:0000256" key="5">
    <source>
        <dbReference type="PROSITE-ProRule" id="PRU00581"/>
    </source>
</evidence>
<dbReference type="Pfam" id="PF01284">
    <property type="entry name" value="MARVEL"/>
    <property type="match status" value="1"/>
</dbReference>
<organism evidence="8 9">
    <name type="scientific">Probosciger aterrimus</name>
    <name type="common">Palm cockatoo</name>
    <dbReference type="NCBI Taxonomy" id="141839"/>
    <lineage>
        <taxon>Eukaryota</taxon>
        <taxon>Metazoa</taxon>
        <taxon>Chordata</taxon>
        <taxon>Craniata</taxon>
        <taxon>Vertebrata</taxon>
        <taxon>Euteleostomi</taxon>
        <taxon>Archelosauria</taxon>
        <taxon>Archosauria</taxon>
        <taxon>Dinosauria</taxon>
        <taxon>Saurischia</taxon>
        <taxon>Theropoda</taxon>
        <taxon>Coelurosauria</taxon>
        <taxon>Aves</taxon>
        <taxon>Neognathae</taxon>
        <taxon>Neoaves</taxon>
        <taxon>Telluraves</taxon>
        <taxon>Australaves</taxon>
        <taxon>Psittaciformes</taxon>
        <taxon>Cacatuidae</taxon>
        <taxon>Probosciger</taxon>
    </lineage>
</organism>
<evidence type="ECO:0000313" key="9">
    <source>
        <dbReference type="Proteomes" id="UP000562415"/>
    </source>
</evidence>
<dbReference type="PANTHER" id="PTHR22776">
    <property type="entry name" value="MARVEL-CONTAINING POTENTIAL LIPID RAFT-ASSOCIATED PROTEIN"/>
    <property type="match status" value="1"/>
</dbReference>
<evidence type="ECO:0000256" key="6">
    <source>
        <dbReference type="SAM" id="Phobius"/>
    </source>
</evidence>
<dbReference type="Proteomes" id="UP000562415">
    <property type="component" value="Unassembled WGS sequence"/>
</dbReference>
<name>A0A7K5FCV9_PROAR</name>
<comment type="subcellular location">
    <subcellularLocation>
        <location evidence="1">Membrane</location>
        <topology evidence="1">Multi-pass membrane protein</topology>
    </subcellularLocation>
</comment>
<keyword evidence="2 5" id="KW-0812">Transmembrane</keyword>